<evidence type="ECO:0000256" key="3">
    <source>
        <dbReference type="ARBA" id="ARBA00022694"/>
    </source>
</evidence>
<evidence type="ECO:0000256" key="10">
    <source>
        <dbReference type="HAMAP-Rule" id="MF_00379"/>
    </source>
</evidence>
<dbReference type="GO" id="GO:0002098">
    <property type="term" value="P:tRNA wobble uridine modification"/>
    <property type="evidence" value="ECO:0007669"/>
    <property type="project" value="TreeGrafter"/>
</dbReference>
<evidence type="ECO:0000313" key="14">
    <source>
        <dbReference type="Proteomes" id="UP001302316"/>
    </source>
</evidence>
<keyword evidence="2 10" id="KW-0963">Cytoplasm</keyword>
<reference evidence="13 14" key="1">
    <citation type="submission" date="2023-12" db="EMBL/GenBank/DDBJ databases">
        <title>Whole-genome sequencing of halo(alkali)philic microorganisms from hypersaline lakes.</title>
        <authorList>
            <person name="Sorokin D.Y."/>
            <person name="Merkel A.Y."/>
            <person name="Messina E."/>
            <person name="Yakimov M."/>
        </authorList>
    </citation>
    <scope>NUCLEOTIDE SEQUENCE [LARGE SCALE GENOMIC DNA]</scope>
    <source>
        <strain evidence="13 14">AB-CW1</strain>
    </source>
</reference>
<accession>A0AAP6JDJ9</accession>
<dbReference type="NCBIfam" id="TIGR00231">
    <property type="entry name" value="small_GTP"/>
    <property type="match status" value="1"/>
</dbReference>
<dbReference type="AlphaFoldDB" id="A0AAP6JDJ9"/>
<feature type="binding site" evidence="10">
    <location>
        <position position="230"/>
    </location>
    <ligand>
        <name>Mg(2+)</name>
        <dbReference type="ChEBI" id="CHEBI:18420"/>
    </ligand>
</feature>
<dbReference type="GO" id="GO:0046872">
    <property type="term" value="F:metal ion binding"/>
    <property type="evidence" value="ECO:0007669"/>
    <property type="project" value="UniProtKB-KW"/>
</dbReference>
<dbReference type="PANTHER" id="PTHR42714">
    <property type="entry name" value="TRNA MODIFICATION GTPASE GTPBP3"/>
    <property type="match status" value="1"/>
</dbReference>
<name>A0AAP6JDJ9_9GAMM</name>
<dbReference type="EC" id="3.6.-.-" evidence="10"/>
<comment type="subcellular location">
    <subcellularLocation>
        <location evidence="10">Cytoplasm</location>
    </subcellularLocation>
</comment>
<dbReference type="GO" id="GO:0003924">
    <property type="term" value="F:GTPase activity"/>
    <property type="evidence" value="ECO:0007669"/>
    <property type="project" value="UniProtKB-UniRule"/>
</dbReference>
<keyword evidence="4 10" id="KW-0479">Metal-binding</keyword>
<evidence type="ECO:0000259" key="12">
    <source>
        <dbReference type="PROSITE" id="PS51709"/>
    </source>
</evidence>
<dbReference type="PROSITE" id="PS51709">
    <property type="entry name" value="G_TRME"/>
    <property type="match status" value="1"/>
</dbReference>
<comment type="similarity">
    <text evidence="1 10 11">Belongs to the TRAFAC class TrmE-Era-EngA-EngB-Septin-like GTPase superfamily. TrmE GTPase family.</text>
</comment>
<dbReference type="NCBIfam" id="TIGR00450">
    <property type="entry name" value="mnmE_trmE_thdF"/>
    <property type="match status" value="1"/>
</dbReference>
<comment type="caution">
    <text evidence="10">Lacks conserved residue(s) required for the propagation of feature annotation.</text>
</comment>
<keyword evidence="5 10" id="KW-0547">Nucleotide-binding</keyword>
<feature type="binding site" evidence="10">
    <location>
        <position position="251"/>
    </location>
    <ligand>
        <name>Mg(2+)</name>
        <dbReference type="ChEBI" id="CHEBI:18420"/>
    </ligand>
</feature>
<feature type="binding site" evidence="10">
    <location>
        <position position="447"/>
    </location>
    <ligand>
        <name>(6S)-5-formyl-5,6,7,8-tetrahydrofolate</name>
        <dbReference type="ChEBI" id="CHEBI:57457"/>
    </ligand>
</feature>
<dbReference type="GO" id="GO:0005525">
    <property type="term" value="F:GTP binding"/>
    <property type="evidence" value="ECO:0007669"/>
    <property type="project" value="UniProtKB-UniRule"/>
</dbReference>
<feature type="binding site" evidence="10">
    <location>
        <begin position="245"/>
        <end position="251"/>
    </location>
    <ligand>
        <name>GTP</name>
        <dbReference type="ChEBI" id="CHEBI:37565"/>
    </ligand>
</feature>
<dbReference type="GO" id="GO:0005829">
    <property type="term" value="C:cytosol"/>
    <property type="evidence" value="ECO:0007669"/>
    <property type="project" value="TreeGrafter"/>
</dbReference>
<protein>
    <recommendedName>
        <fullName evidence="10">tRNA modification GTPase MnmE</fullName>
        <ecNumber evidence="10">3.6.-.-</ecNumber>
    </recommendedName>
</protein>
<evidence type="ECO:0000256" key="9">
    <source>
        <dbReference type="ARBA" id="ARBA00023134"/>
    </source>
</evidence>
<keyword evidence="6 10" id="KW-0378">Hydrolase</keyword>
<dbReference type="Gene3D" id="3.40.50.300">
    <property type="entry name" value="P-loop containing nucleotide triphosphate hydrolases"/>
    <property type="match status" value="1"/>
</dbReference>
<evidence type="ECO:0000256" key="6">
    <source>
        <dbReference type="ARBA" id="ARBA00022801"/>
    </source>
</evidence>
<feature type="binding site" evidence="10">
    <location>
        <begin position="226"/>
        <end position="231"/>
    </location>
    <ligand>
        <name>GTP</name>
        <dbReference type="ChEBI" id="CHEBI:37565"/>
    </ligand>
</feature>
<keyword evidence="3 10" id="KW-0819">tRNA processing</keyword>
<keyword evidence="14" id="KW-1185">Reference proteome</keyword>
<feature type="binding site" evidence="10">
    <location>
        <position position="250"/>
    </location>
    <ligand>
        <name>K(+)</name>
        <dbReference type="ChEBI" id="CHEBI:29103"/>
    </ligand>
</feature>
<dbReference type="InterPro" id="IPR031168">
    <property type="entry name" value="G_TrmE"/>
</dbReference>
<dbReference type="RefSeq" id="WP_346050645.1">
    <property type="nucleotide sequence ID" value="NZ_JAYGII010000005.1"/>
</dbReference>
<dbReference type="Proteomes" id="UP001302316">
    <property type="component" value="Unassembled WGS sequence"/>
</dbReference>
<evidence type="ECO:0000256" key="1">
    <source>
        <dbReference type="ARBA" id="ARBA00011043"/>
    </source>
</evidence>
<dbReference type="Gene3D" id="1.20.120.430">
    <property type="entry name" value="tRNA modification GTPase MnmE domain 2"/>
    <property type="match status" value="1"/>
</dbReference>
<evidence type="ECO:0000313" key="13">
    <source>
        <dbReference type="EMBL" id="MEA5445021.1"/>
    </source>
</evidence>
<feature type="binding site" evidence="10">
    <location>
        <position position="247"/>
    </location>
    <ligand>
        <name>K(+)</name>
        <dbReference type="ChEBI" id="CHEBI:29103"/>
    </ligand>
</feature>
<feature type="binding site" evidence="10">
    <location>
        <position position="226"/>
    </location>
    <ligand>
        <name>K(+)</name>
        <dbReference type="ChEBI" id="CHEBI:29103"/>
    </ligand>
</feature>
<keyword evidence="8 10" id="KW-0630">Potassium</keyword>
<dbReference type="InterPro" id="IPR006073">
    <property type="entry name" value="GTP-bd"/>
</dbReference>
<dbReference type="EMBL" id="JAYGII010000005">
    <property type="protein sequence ID" value="MEA5445021.1"/>
    <property type="molecule type" value="Genomic_DNA"/>
</dbReference>
<dbReference type="InterPro" id="IPR027266">
    <property type="entry name" value="TrmE/GcvT-like"/>
</dbReference>
<dbReference type="CDD" id="cd14858">
    <property type="entry name" value="TrmE_N"/>
    <property type="match status" value="1"/>
</dbReference>
<proteinExistence type="inferred from homology"/>
<feature type="binding site" evidence="10">
    <location>
        <position position="245"/>
    </location>
    <ligand>
        <name>K(+)</name>
        <dbReference type="ChEBI" id="CHEBI:29103"/>
    </ligand>
</feature>
<dbReference type="Gene3D" id="3.30.1360.120">
    <property type="entry name" value="Probable tRNA modification gtpase trme, domain 1"/>
    <property type="match status" value="1"/>
</dbReference>
<feature type="binding site" evidence="10">
    <location>
        <position position="120"/>
    </location>
    <ligand>
        <name>(6S)-5-formyl-5,6,7,8-tetrahydrofolate</name>
        <dbReference type="ChEBI" id="CHEBI:57457"/>
    </ligand>
</feature>
<evidence type="ECO:0000256" key="5">
    <source>
        <dbReference type="ARBA" id="ARBA00022741"/>
    </source>
</evidence>
<dbReference type="Pfam" id="PF10396">
    <property type="entry name" value="TrmE_N"/>
    <property type="match status" value="1"/>
</dbReference>
<comment type="cofactor">
    <cofactor evidence="10">
        <name>K(+)</name>
        <dbReference type="ChEBI" id="CHEBI:29103"/>
    </cofactor>
    <text evidence="10">Binds 1 potassium ion per subunit.</text>
</comment>
<evidence type="ECO:0000256" key="11">
    <source>
        <dbReference type="RuleBase" id="RU003313"/>
    </source>
</evidence>
<dbReference type="GO" id="GO:0030488">
    <property type="term" value="P:tRNA methylation"/>
    <property type="evidence" value="ECO:0007669"/>
    <property type="project" value="TreeGrafter"/>
</dbReference>
<dbReference type="InterPro" id="IPR018948">
    <property type="entry name" value="GTP-bd_TrmE_N"/>
</dbReference>
<comment type="caution">
    <text evidence="13">The sequence shown here is derived from an EMBL/GenBank/DDBJ whole genome shotgun (WGS) entry which is preliminary data.</text>
</comment>
<feature type="domain" description="TrmE-type G" evidence="12">
    <location>
        <begin position="216"/>
        <end position="370"/>
    </location>
</feature>
<gene>
    <name evidence="10 13" type="primary">mnmE</name>
    <name evidence="10" type="synonym">trmE</name>
    <name evidence="13" type="ORF">VCB98_04210</name>
</gene>
<dbReference type="InterPro" id="IPR005225">
    <property type="entry name" value="Small_GTP-bd"/>
</dbReference>
<dbReference type="InterPro" id="IPR025867">
    <property type="entry name" value="MnmE_helical"/>
</dbReference>
<dbReference type="InterPro" id="IPR027417">
    <property type="entry name" value="P-loop_NTPase"/>
</dbReference>
<organism evidence="13 14">
    <name type="scientific">Natronospira elongata</name>
    <dbReference type="NCBI Taxonomy" id="3110268"/>
    <lineage>
        <taxon>Bacteria</taxon>
        <taxon>Pseudomonadati</taxon>
        <taxon>Pseudomonadota</taxon>
        <taxon>Gammaproteobacteria</taxon>
        <taxon>Natronospirales</taxon>
        <taxon>Natronospiraceae</taxon>
        <taxon>Natronospira</taxon>
    </lineage>
</organism>
<feature type="binding site" evidence="10">
    <location>
        <position position="24"/>
    </location>
    <ligand>
        <name>(6S)-5-formyl-5,6,7,8-tetrahydrofolate</name>
        <dbReference type="ChEBI" id="CHEBI:57457"/>
    </ligand>
</feature>
<dbReference type="InterPro" id="IPR027368">
    <property type="entry name" value="MnmE_dom2"/>
</dbReference>
<dbReference type="Pfam" id="PF01926">
    <property type="entry name" value="MMR_HSR1"/>
    <property type="match status" value="1"/>
</dbReference>
<dbReference type="SUPFAM" id="SSF52540">
    <property type="entry name" value="P-loop containing nucleoside triphosphate hydrolases"/>
    <property type="match status" value="1"/>
</dbReference>
<evidence type="ECO:0000256" key="8">
    <source>
        <dbReference type="ARBA" id="ARBA00022958"/>
    </source>
</evidence>
<evidence type="ECO:0000256" key="2">
    <source>
        <dbReference type="ARBA" id="ARBA00022490"/>
    </source>
</evidence>
<comment type="subunit">
    <text evidence="10">Homodimer. Heterotetramer of two MnmE and two MnmG subunits.</text>
</comment>
<dbReference type="NCBIfam" id="NF003661">
    <property type="entry name" value="PRK05291.1-3"/>
    <property type="match status" value="1"/>
</dbReference>
<keyword evidence="9 10" id="KW-0342">GTP-binding</keyword>
<feature type="binding site" evidence="10">
    <location>
        <begin position="270"/>
        <end position="273"/>
    </location>
    <ligand>
        <name>GTP</name>
        <dbReference type="ChEBI" id="CHEBI:37565"/>
    </ligand>
</feature>
<dbReference type="Pfam" id="PF12631">
    <property type="entry name" value="MnmE_helical"/>
    <property type="match status" value="1"/>
</dbReference>
<dbReference type="FunFam" id="3.30.1360.120:FF:000001">
    <property type="entry name" value="tRNA modification GTPase MnmE"/>
    <property type="match status" value="1"/>
</dbReference>
<sequence>MQSSQDLIAAIATPPGRGGVGIVRLSGPSLAEFAARLCGFRPRPRHAHLADFLDAQGNSIDQGLILYFPAPASYTGEDVLELQGHGGPVILDMLLQRVIALGARPARPGEFSERAFLNDKLDLAQAEAVADLIDAGSAEAARAATRSLSGEFSRAVHALVEQLIELRIFVEAAIDFPDEEIDFLSDERVERQLSEITEAFDQLMQRAEQGRVMREGLRLVLAGRPNAGKSSLLNRLAGHDAAIVTDIPGTTRDVLREYVHLDGLPLHLIDTAGLREGGDAVEQEGIRRAREAMETADCVLLVVDDQSPEDIAELRRDLPPQLPVIIAHNKIDLSGGTAGYRDDQGRRIGLSALTGEGIQALSERLKAVAGYRPAGEDVFMARRRHLDAIERARAHVDAGQAELIESRAGELLAEELRLAQQTLGEISGEFSSDDLLGRIFSSFCIGK</sequence>
<dbReference type="HAMAP" id="MF_00379">
    <property type="entry name" value="GTPase_MnmE"/>
    <property type="match status" value="1"/>
</dbReference>
<feature type="binding site" evidence="10">
    <location>
        <position position="81"/>
    </location>
    <ligand>
        <name>(6S)-5-formyl-5,6,7,8-tetrahydrofolate</name>
        <dbReference type="ChEBI" id="CHEBI:57457"/>
    </ligand>
</feature>
<dbReference type="PANTHER" id="PTHR42714:SF2">
    <property type="entry name" value="TRNA MODIFICATION GTPASE GTPBP3, MITOCHONDRIAL"/>
    <property type="match status" value="1"/>
</dbReference>
<dbReference type="InterPro" id="IPR004520">
    <property type="entry name" value="GTPase_MnmE"/>
</dbReference>
<evidence type="ECO:0000256" key="4">
    <source>
        <dbReference type="ARBA" id="ARBA00022723"/>
    </source>
</evidence>
<dbReference type="CDD" id="cd04164">
    <property type="entry name" value="trmE"/>
    <property type="match status" value="1"/>
</dbReference>
<keyword evidence="7 10" id="KW-0460">Magnesium</keyword>
<comment type="function">
    <text evidence="10">Exhibits a very high intrinsic GTPase hydrolysis rate. Involved in the addition of a carboxymethylaminomethyl (cmnm) group at the wobble position (U34) of certain tRNAs, forming tRNA-cmnm(5)s(2)U34.</text>
</comment>
<evidence type="ECO:0000256" key="7">
    <source>
        <dbReference type="ARBA" id="ARBA00022842"/>
    </source>
</evidence>